<dbReference type="GO" id="GO:0005576">
    <property type="term" value="C:extracellular region"/>
    <property type="evidence" value="ECO:0007669"/>
    <property type="project" value="UniProtKB-SubCell"/>
</dbReference>
<sequence>MNTKFVLMMLMTTAVILVFEAETVSGTRCVSPQQCREHCTAKGCNGGKCIVQSNRIVRCLCNLCSK</sequence>
<dbReference type="GO" id="GO:0090729">
    <property type="term" value="F:toxin activity"/>
    <property type="evidence" value="ECO:0007669"/>
    <property type="project" value="UniProtKB-KW"/>
</dbReference>
<feature type="chain" id="PRO_5013275493" evidence="4">
    <location>
        <begin position="27"/>
        <end position="66"/>
    </location>
</feature>
<keyword evidence="2" id="KW-0964">Secreted</keyword>
<feature type="signal peptide" evidence="4">
    <location>
        <begin position="1"/>
        <end position="26"/>
    </location>
</feature>
<evidence type="ECO:0000256" key="2">
    <source>
        <dbReference type="ARBA" id="ARBA00022525"/>
    </source>
</evidence>
<dbReference type="InterPro" id="IPR036574">
    <property type="entry name" value="Scorpion_toxin-like_sf"/>
</dbReference>
<dbReference type="InterPro" id="IPR002061">
    <property type="entry name" value="Scorpion_toxinL/defensin"/>
</dbReference>
<evidence type="ECO:0000256" key="3">
    <source>
        <dbReference type="ARBA" id="ARBA00022656"/>
    </source>
</evidence>
<evidence type="ECO:0000256" key="1">
    <source>
        <dbReference type="ARBA" id="ARBA00004613"/>
    </source>
</evidence>
<accession>A0A1W7RB51</accession>
<keyword evidence="3" id="KW-0800">Toxin</keyword>
<organism evidence="5">
    <name type="scientific">Hadrurus spadix</name>
    <dbReference type="NCBI Taxonomy" id="141984"/>
    <lineage>
        <taxon>Eukaryota</taxon>
        <taxon>Metazoa</taxon>
        <taxon>Ecdysozoa</taxon>
        <taxon>Arthropoda</taxon>
        <taxon>Chelicerata</taxon>
        <taxon>Arachnida</taxon>
        <taxon>Scorpiones</taxon>
        <taxon>Iurida</taxon>
        <taxon>Iuroidea</taxon>
        <taxon>Hadrurus</taxon>
    </lineage>
</organism>
<evidence type="ECO:0000256" key="4">
    <source>
        <dbReference type="SAM" id="SignalP"/>
    </source>
</evidence>
<dbReference type="Pfam" id="PF00537">
    <property type="entry name" value="Toxin_3"/>
    <property type="match status" value="1"/>
</dbReference>
<dbReference type="GO" id="GO:0019871">
    <property type="term" value="F:sodium channel inhibitor activity"/>
    <property type="evidence" value="ECO:0007669"/>
    <property type="project" value="InterPro"/>
</dbReference>
<keyword evidence="4" id="KW-0732">Signal</keyword>
<dbReference type="EMBL" id="GFAH01000036">
    <property type="protein sequence ID" value="JAV48353.1"/>
    <property type="molecule type" value="Transcribed_RNA"/>
</dbReference>
<comment type="subcellular location">
    <subcellularLocation>
        <location evidence="1">Secreted</location>
    </subcellularLocation>
</comment>
<dbReference type="SUPFAM" id="SSF57095">
    <property type="entry name" value="Scorpion toxin-like"/>
    <property type="match status" value="1"/>
</dbReference>
<reference evidence="5" key="1">
    <citation type="submission" date="2016-11" db="EMBL/GenBank/DDBJ databases">
        <title>Venom-gland transcriptomics and venom proteomics of the black-back scorpion (Hadrurus spadix) reveal detectability challenges and an unexplored realm of animal toxin diversity.</title>
        <authorList>
            <person name="Rokyta D.R."/>
            <person name="Ward M.J."/>
        </authorList>
    </citation>
    <scope>NUCLEOTIDE SEQUENCE</scope>
    <source>
        <tissue evidence="5">Venom gland</tissue>
    </source>
</reference>
<protein>
    <submittedName>
        <fullName evidence="5">AKTx</fullName>
    </submittedName>
</protein>
<proteinExistence type="predicted"/>
<evidence type="ECO:0000313" key="5">
    <source>
        <dbReference type="EMBL" id="JAV48353.1"/>
    </source>
</evidence>
<dbReference type="AlphaFoldDB" id="A0A1W7RB51"/>
<name>A0A1W7RB51_9SCOR</name>